<reference evidence="4" key="2">
    <citation type="journal article" date="2015" name="Data Brief">
        <title>Shoot transcriptome of the giant reed, Arundo donax.</title>
        <authorList>
            <person name="Barrero R.A."/>
            <person name="Guerrero F.D."/>
            <person name="Moolhuijzen P."/>
            <person name="Goolsby J.A."/>
            <person name="Tidwell J."/>
            <person name="Bellgard S.E."/>
            <person name="Bellgard M.I."/>
        </authorList>
    </citation>
    <scope>NUCLEOTIDE SEQUENCE</scope>
    <source>
        <tissue evidence="4">Shoot tissue taken approximately 20 cm above the soil surface</tissue>
    </source>
</reference>
<organism evidence="4">
    <name type="scientific">Arundo donax</name>
    <name type="common">Giant reed</name>
    <name type="synonym">Donax arundinaceus</name>
    <dbReference type="NCBI Taxonomy" id="35708"/>
    <lineage>
        <taxon>Eukaryota</taxon>
        <taxon>Viridiplantae</taxon>
        <taxon>Streptophyta</taxon>
        <taxon>Embryophyta</taxon>
        <taxon>Tracheophyta</taxon>
        <taxon>Spermatophyta</taxon>
        <taxon>Magnoliopsida</taxon>
        <taxon>Liliopsida</taxon>
        <taxon>Poales</taxon>
        <taxon>Poaceae</taxon>
        <taxon>PACMAD clade</taxon>
        <taxon>Arundinoideae</taxon>
        <taxon>Arundineae</taxon>
        <taxon>Arundo</taxon>
    </lineage>
</organism>
<keyword evidence="1 2" id="KW-0694">RNA-binding</keyword>
<dbReference type="InterPro" id="IPR036390">
    <property type="entry name" value="WH_DNA-bd_sf"/>
</dbReference>
<dbReference type="GO" id="GO:0003723">
    <property type="term" value="F:RNA binding"/>
    <property type="evidence" value="ECO:0007669"/>
    <property type="project" value="UniProtKB-UniRule"/>
</dbReference>
<accession>A0A0A8YYS9</accession>
<evidence type="ECO:0000256" key="1">
    <source>
        <dbReference type="ARBA" id="ARBA00022884"/>
    </source>
</evidence>
<dbReference type="SUPFAM" id="SSF46785">
    <property type="entry name" value="Winged helix' DNA-binding domain"/>
    <property type="match status" value="1"/>
</dbReference>
<name>A0A0A8YYS9_ARUDO</name>
<dbReference type="FunFam" id="1.10.10.10:FF:000131">
    <property type="entry name" value="la-related protein 1B isoform X2"/>
    <property type="match status" value="1"/>
</dbReference>
<dbReference type="Pfam" id="PF05383">
    <property type="entry name" value="La"/>
    <property type="match status" value="1"/>
</dbReference>
<feature type="domain" description="HTH La-type RNA-binding" evidence="3">
    <location>
        <begin position="63"/>
        <end position="152"/>
    </location>
</feature>
<protein>
    <recommendedName>
        <fullName evidence="3">HTH La-type RNA-binding domain-containing protein</fullName>
    </recommendedName>
</protein>
<evidence type="ECO:0000259" key="3">
    <source>
        <dbReference type="PROSITE" id="PS50961"/>
    </source>
</evidence>
<dbReference type="PANTHER" id="PTHR22792">
    <property type="entry name" value="LUPUS LA PROTEIN-RELATED"/>
    <property type="match status" value="1"/>
</dbReference>
<reference evidence="4" key="1">
    <citation type="submission" date="2014-09" db="EMBL/GenBank/DDBJ databases">
        <authorList>
            <person name="Magalhaes I.L.F."/>
            <person name="Oliveira U."/>
            <person name="Santos F.R."/>
            <person name="Vidigal T.H.D.A."/>
            <person name="Brescovit A.D."/>
            <person name="Santos A.J."/>
        </authorList>
    </citation>
    <scope>NUCLEOTIDE SEQUENCE</scope>
    <source>
        <tissue evidence="4">Shoot tissue taken approximately 20 cm above the soil surface</tissue>
    </source>
</reference>
<dbReference type="CDD" id="cd07323">
    <property type="entry name" value="LAM"/>
    <property type="match status" value="1"/>
</dbReference>
<dbReference type="PANTHER" id="PTHR22792:SF132">
    <property type="entry name" value="LA-RELATED PROTEIN 1"/>
    <property type="match status" value="1"/>
</dbReference>
<sequence>MAVVAAAPPPPPPFLSPTTPQSPHFGAPIGFPEMAPHVYYFPAHPLEGVQGLPFVPHPASPQAILIDPVRKELLAQIDYYFSDDNLCKDPFLRQHMDDQGWVPLSLIAGFRKVQKLTNNIQFILETVLLSTVVEVQGDKIRRRGTWESWLLPKESYFAGNSSGSSSPVTSNNIDSLASQFQSVGLEGATYHTSMQGMSGEALLTRSNTSISYHVPTLGGLHNAGSGPLFEQKSARNLLRSDTF</sequence>
<dbReference type="InterPro" id="IPR045180">
    <property type="entry name" value="La_dom_prot"/>
</dbReference>
<dbReference type="InterPro" id="IPR036388">
    <property type="entry name" value="WH-like_DNA-bd_sf"/>
</dbReference>
<dbReference type="PROSITE" id="PS50961">
    <property type="entry name" value="HTH_LA"/>
    <property type="match status" value="1"/>
</dbReference>
<dbReference type="InterPro" id="IPR006630">
    <property type="entry name" value="La_HTH"/>
</dbReference>
<dbReference type="GO" id="GO:0005737">
    <property type="term" value="C:cytoplasm"/>
    <property type="evidence" value="ECO:0007669"/>
    <property type="project" value="UniProtKB-ARBA"/>
</dbReference>
<dbReference type="SMART" id="SM00715">
    <property type="entry name" value="LA"/>
    <property type="match status" value="1"/>
</dbReference>
<evidence type="ECO:0000313" key="4">
    <source>
        <dbReference type="EMBL" id="JAD27772.1"/>
    </source>
</evidence>
<dbReference type="Gene3D" id="1.10.10.10">
    <property type="entry name" value="Winged helix-like DNA-binding domain superfamily/Winged helix DNA-binding domain"/>
    <property type="match status" value="1"/>
</dbReference>
<evidence type="ECO:0000256" key="2">
    <source>
        <dbReference type="PROSITE-ProRule" id="PRU00332"/>
    </source>
</evidence>
<dbReference type="EMBL" id="GBRH01270123">
    <property type="protein sequence ID" value="JAD27772.1"/>
    <property type="molecule type" value="Transcribed_RNA"/>
</dbReference>
<dbReference type="AlphaFoldDB" id="A0A0A8YYS9"/>
<proteinExistence type="predicted"/>